<name>A0A6L3SUZ8_9HYPH</name>
<gene>
    <name evidence="2" type="ORF">F6X53_18435</name>
</gene>
<dbReference type="RefSeq" id="WP_151001660.1">
    <property type="nucleotide sequence ID" value="NZ_BPQY01000509.1"/>
</dbReference>
<proteinExistence type="predicted"/>
<comment type="caution">
    <text evidence="2">The sequence shown here is derived from an EMBL/GenBank/DDBJ whole genome shotgun (WGS) entry which is preliminary data.</text>
</comment>
<protein>
    <recommendedName>
        <fullName evidence="4">RcnB family protein</fullName>
    </recommendedName>
</protein>
<evidence type="ECO:0000313" key="3">
    <source>
        <dbReference type="Proteomes" id="UP000474159"/>
    </source>
</evidence>
<keyword evidence="3" id="KW-1185">Reference proteome</keyword>
<evidence type="ECO:0000256" key="1">
    <source>
        <dbReference type="SAM" id="SignalP"/>
    </source>
</evidence>
<reference evidence="2 3" key="1">
    <citation type="submission" date="2019-09" db="EMBL/GenBank/DDBJ databases">
        <title>YIM 48816 draft genome.</title>
        <authorList>
            <person name="Jiang L."/>
        </authorList>
    </citation>
    <scope>NUCLEOTIDE SEQUENCE [LARGE SCALE GENOMIC DNA]</scope>
    <source>
        <strain evidence="2 3">YIM 48816</strain>
    </source>
</reference>
<feature type="signal peptide" evidence="1">
    <location>
        <begin position="1"/>
        <end position="28"/>
    </location>
</feature>
<keyword evidence="1" id="KW-0732">Signal</keyword>
<dbReference type="OrthoDB" id="7995064at2"/>
<evidence type="ECO:0000313" key="2">
    <source>
        <dbReference type="EMBL" id="KAB1077494.1"/>
    </source>
</evidence>
<accession>A0A6L3SUZ8</accession>
<dbReference type="Proteomes" id="UP000474159">
    <property type="component" value="Unassembled WGS sequence"/>
</dbReference>
<dbReference type="EMBL" id="VZZK01000020">
    <property type="protein sequence ID" value="KAB1077494.1"/>
    <property type="molecule type" value="Genomic_DNA"/>
</dbReference>
<sequence>MSRSLSRPLRGSLLALALGAGLVGPAAAQDLTYVGGPAPGYGSAYGYGDNLVGGAYVGAPLTRFPIPRELVPPAWGYGTYGVPTVSGIRRAPVGEPTVYVIDSPAPRRRDPARARILSRERDGHWSQFRSGEAAEGMRPAAYSGGARIIPVTVPRR</sequence>
<organism evidence="2 3">
    <name type="scientific">Methylobacterium soli</name>
    <dbReference type="NCBI Taxonomy" id="553447"/>
    <lineage>
        <taxon>Bacteria</taxon>
        <taxon>Pseudomonadati</taxon>
        <taxon>Pseudomonadota</taxon>
        <taxon>Alphaproteobacteria</taxon>
        <taxon>Hyphomicrobiales</taxon>
        <taxon>Methylobacteriaceae</taxon>
        <taxon>Methylobacterium</taxon>
    </lineage>
</organism>
<evidence type="ECO:0008006" key="4">
    <source>
        <dbReference type="Google" id="ProtNLM"/>
    </source>
</evidence>
<dbReference type="AlphaFoldDB" id="A0A6L3SUZ8"/>
<feature type="chain" id="PRO_5027116320" description="RcnB family protein" evidence="1">
    <location>
        <begin position="29"/>
        <end position="156"/>
    </location>
</feature>